<feature type="chain" id="PRO_5017724830" evidence="4">
    <location>
        <begin position="17"/>
        <end position="872"/>
    </location>
</feature>
<dbReference type="InterPro" id="IPR008979">
    <property type="entry name" value="Galactose-bd-like_sf"/>
</dbReference>
<evidence type="ECO:0000259" key="5">
    <source>
        <dbReference type="Pfam" id="PF18368"/>
    </source>
</evidence>
<dbReference type="Gene3D" id="2.60.120.260">
    <property type="entry name" value="Galactose-binding domain-like"/>
    <property type="match status" value="1"/>
</dbReference>
<dbReference type="SUPFAM" id="SSF49785">
    <property type="entry name" value="Galactose-binding domain-like"/>
    <property type="match status" value="1"/>
</dbReference>
<reference evidence="7 8" key="1">
    <citation type="journal article" date="2018" name="IMA Fungus">
        <title>IMA Genome-F 9: Draft genome sequence of Annulohypoxylon stygium, Aspergillus mulundensis, Berkeleyomyces basicola (syn. Thielaviopsis basicola), Ceratocystis smalleyi, two Cercospora beticola strains, Coleophoma cylindrospora, Fusarium fracticaudum, Phialophora cf. hyalina, and Morchella septimelata.</title>
        <authorList>
            <person name="Wingfield B.D."/>
            <person name="Bills G.F."/>
            <person name="Dong Y."/>
            <person name="Huang W."/>
            <person name="Nel W.J."/>
            <person name="Swalarsk-Parry B.S."/>
            <person name="Vaghefi N."/>
            <person name="Wilken P.M."/>
            <person name="An Z."/>
            <person name="de Beer Z.W."/>
            <person name="De Vos L."/>
            <person name="Chen L."/>
            <person name="Duong T.A."/>
            <person name="Gao Y."/>
            <person name="Hammerbacher A."/>
            <person name="Kikkert J.R."/>
            <person name="Li Y."/>
            <person name="Li H."/>
            <person name="Li K."/>
            <person name="Li Q."/>
            <person name="Liu X."/>
            <person name="Ma X."/>
            <person name="Naidoo K."/>
            <person name="Pethybridge S.J."/>
            <person name="Sun J."/>
            <person name="Steenkamp E.T."/>
            <person name="van der Nest M.A."/>
            <person name="van Wyk S."/>
            <person name="Wingfield M.J."/>
            <person name="Xiong C."/>
            <person name="Yue Q."/>
            <person name="Zhang X."/>
        </authorList>
    </citation>
    <scope>NUCLEOTIDE SEQUENCE [LARGE SCALE GENOMIC DNA]</scope>
    <source>
        <strain evidence="7 8">DSM 5745</strain>
    </source>
</reference>
<dbReference type="Pfam" id="PF22666">
    <property type="entry name" value="Glyco_hydro_2_N2"/>
    <property type="match status" value="1"/>
</dbReference>
<dbReference type="GO" id="GO:0004553">
    <property type="term" value="F:hydrolase activity, hydrolyzing O-glycosyl compounds"/>
    <property type="evidence" value="ECO:0007669"/>
    <property type="project" value="InterPro"/>
</dbReference>
<comment type="caution">
    <text evidence="7">The sequence shown here is derived from an EMBL/GenBank/DDBJ whole genome shotgun (WGS) entry which is preliminary data.</text>
</comment>
<dbReference type="InterPro" id="IPR054593">
    <property type="entry name" value="Beta-mannosidase-like_N2"/>
</dbReference>
<feature type="domain" description="Exo-beta-D-glucosaminidase Ig-fold" evidence="5">
    <location>
        <begin position="760"/>
        <end position="865"/>
    </location>
</feature>
<keyword evidence="3" id="KW-0326">Glycosidase</keyword>
<feature type="signal peptide" evidence="4">
    <location>
        <begin position="1"/>
        <end position="16"/>
    </location>
</feature>
<evidence type="ECO:0000313" key="7">
    <source>
        <dbReference type="EMBL" id="RDW58546.1"/>
    </source>
</evidence>
<dbReference type="OrthoDB" id="408532at2759"/>
<dbReference type="UniPathway" id="UPA00280"/>
<dbReference type="Gene3D" id="2.60.40.10">
    <property type="entry name" value="Immunoglobulins"/>
    <property type="match status" value="3"/>
</dbReference>
<dbReference type="InterPro" id="IPR036156">
    <property type="entry name" value="Beta-gal/glucu_dom_sf"/>
</dbReference>
<evidence type="ECO:0000259" key="6">
    <source>
        <dbReference type="Pfam" id="PF22666"/>
    </source>
</evidence>
<gene>
    <name evidence="7" type="ORF">DSM5745_11237</name>
</gene>
<dbReference type="RefSeq" id="XP_026598172.1">
    <property type="nucleotide sequence ID" value="XM_026753253.1"/>
</dbReference>
<dbReference type="GeneID" id="38121607"/>
<organism evidence="7 8">
    <name type="scientific">Aspergillus mulundensis</name>
    <dbReference type="NCBI Taxonomy" id="1810919"/>
    <lineage>
        <taxon>Eukaryota</taxon>
        <taxon>Fungi</taxon>
        <taxon>Dikarya</taxon>
        <taxon>Ascomycota</taxon>
        <taxon>Pezizomycotina</taxon>
        <taxon>Eurotiomycetes</taxon>
        <taxon>Eurotiomycetidae</taxon>
        <taxon>Eurotiales</taxon>
        <taxon>Aspergillaceae</taxon>
        <taxon>Aspergillus</taxon>
        <taxon>Aspergillus subgen. Nidulantes</taxon>
    </lineage>
</organism>
<dbReference type="Proteomes" id="UP000256690">
    <property type="component" value="Unassembled WGS sequence"/>
</dbReference>
<dbReference type="InterPro" id="IPR043534">
    <property type="entry name" value="EBDG/EBM"/>
</dbReference>
<proteinExistence type="inferred from homology"/>
<keyword evidence="8" id="KW-1185">Reference proteome</keyword>
<dbReference type="PANTHER" id="PTHR43536:SF1">
    <property type="entry name" value="MANNOSYLGLYCOPROTEIN ENDO-BETA-MANNOSIDASE"/>
    <property type="match status" value="1"/>
</dbReference>
<sequence length="872" mass="97473">MHLIIIIFMFFLTAMAQTRILIGGWHILSSDAVQGSIAQWSVANADVSKWSRIGARATVLGGLVDSVDHPYNETALFASDALSTVNKSEFHVPWLYREQFSLPALSSDQHVQLNLHGVSSKADVFLNGVQVVFSDIQKGVYAGRSYDVTSAARSGINCLLIQAYPTDTGKDLAISFADWNPAPPDSGMGVWRTVELEITGPVSLSPLRVTHTYDRGRTSPQSSVVVTICTDVKNHGNAPRDAVINGTLVIPGGLEIQLSQQMQLMAHSTYTLTLEATLSGSQVQIWWPAAWGPQPLYEVFLDATLLNTVSDSAHATFGIRSVEYKHNANGDGEFAVNGRIFQVRGAGYAPDIFLRFDVRRLETIFRYALDIGLNTIRLEGKQEHPELYELADRMGLMVMAGWMCCDKWEGWEYNHDVQGVEVWRDEDYAIAEASMLHEAGMMQTHPCLLGFLLGSDYWPDERATTAYLAALQRMDWPNPVIASASKRGHPSQLAPSGMKMEGPYDWVPPIYWWGDRLGAAFGFASEVSAGSGTPELSSLKRFLSDQDLDRLWKKPNDGQYHQAPKDSVFHYRQIHNKALKSRYGSPNSLEDYVFKCQLMDYEATRAQFEAFAAREATGVVYWMLNSAWPSLHWQLFDYYLLPMGAYYGAKAGARLQNVVFDYGSTSVRVVNHSLSPGCYLVSADLVDTDGKTLLHHQEAVDATPTSAKEVFSLAKILQLAKPAFLRLVLSTDCNSNVTLSRNVYWVNGRMDSLNWENSTWYHTPTKRYADFTALGPGRLAPAAVLAVVRPVAHPDPTMTKLEIRLQNLVKVPAFFVRLTVHDNGEEIRPVFWSDNYITLFPREQLTLVVEFRAERWKIKMKGVNVVERDVAT</sequence>
<feature type="domain" description="Beta-mannosidase-like galactose-binding" evidence="6">
    <location>
        <begin position="40"/>
        <end position="165"/>
    </location>
</feature>
<protein>
    <submittedName>
        <fullName evidence="7">Uncharacterized protein</fullName>
    </submittedName>
</protein>
<accession>A0A3D8Q9P5</accession>
<dbReference type="Gene3D" id="3.20.20.80">
    <property type="entry name" value="Glycosidases"/>
    <property type="match status" value="1"/>
</dbReference>
<dbReference type="AlphaFoldDB" id="A0A3D8Q9P5"/>
<dbReference type="STRING" id="1810919.A0A3D8Q9P5"/>
<dbReference type="EMBL" id="PVWQ01000023">
    <property type="protein sequence ID" value="RDW58546.1"/>
    <property type="molecule type" value="Genomic_DNA"/>
</dbReference>
<name>A0A3D8Q9P5_9EURO</name>
<dbReference type="InterPro" id="IPR013783">
    <property type="entry name" value="Ig-like_fold"/>
</dbReference>
<evidence type="ECO:0000256" key="1">
    <source>
        <dbReference type="ARBA" id="ARBA00007401"/>
    </source>
</evidence>
<dbReference type="InterPro" id="IPR017853">
    <property type="entry name" value="GH"/>
</dbReference>
<dbReference type="PANTHER" id="PTHR43536">
    <property type="entry name" value="MANNOSYLGLYCOPROTEIN ENDO-BETA-MANNOSIDASE"/>
    <property type="match status" value="1"/>
</dbReference>
<keyword evidence="4" id="KW-0732">Signal</keyword>
<dbReference type="InterPro" id="IPR041351">
    <property type="entry name" value="Ig_GlcNase"/>
</dbReference>
<evidence type="ECO:0000256" key="4">
    <source>
        <dbReference type="SAM" id="SignalP"/>
    </source>
</evidence>
<evidence type="ECO:0000256" key="3">
    <source>
        <dbReference type="ARBA" id="ARBA00023295"/>
    </source>
</evidence>
<keyword evidence="2" id="KW-0378">Hydrolase</keyword>
<evidence type="ECO:0000256" key="2">
    <source>
        <dbReference type="ARBA" id="ARBA00022801"/>
    </source>
</evidence>
<evidence type="ECO:0000313" key="8">
    <source>
        <dbReference type="Proteomes" id="UP000256690"/>
    </source>
</evidence>
<dbReference type="Pfam" id="PF18368">
    <property type="entry name" value="Ig_GlcNase"/>
    <property type="match status" value="1"/>
</dbReference>
<dbReference type="SUPFAM" id="SSF49303">
    <property type="entry name" value="beta-Galactosidase/glucuronidase domain"/>
    <property type="match status" value="3"/>
</dbReference>
<dbReference type="SUPFAM" id="SSF51445">
    <property type="entry name" value="(Trans)glycosidases"/>
    <property type="match status" value="1"/>
</dbReference>
<comment type="similarity">
    <text evidence="1">Belongs to the glycosyl hydrolase 2 family.</text>
</comment>